<accession>A0A4D5RDQ7</accession>
<reference evidence="1" key="1">
    <citation type="submission" date="2019-04" db="EMBL/GenBank/DDBJ databases">
        <title>An insight into the mialome of Ixodes scapularis.</title>
        <authorList>
            <person name="Ribeiro J.M."/>
            <person name="Mather T.N."/>
            <person name="Karim S."/>
        </authorList>
    </citation>
    <scope>NUCLEOTIDE SEQUENCE</scope>
</reference>
<dbReference type="AlphaFoldDB" id="A0A4D5RDQ7"/>
<protein>
    <submittedName>
        <fullName evidence="1">Uncharacterized protein</fullName>
    </submittedName>
</protein>
<name>A0A4D5RDQ7_IXOSC</name>
<evidence type="ECO:0000313" key="1">
    <source>
        <dbReference type="EMBL" id="MOY35270.1"/>
    </source>
</evidence>
<organism evidence="1">
    <name type="scientific">Ixodes scapularis</name>
    <name type="common">Black-legged tick</name>
    <name type="synonym">Deer tick</name>
    <dbReference type="NCBI Taxonomy" id="6945"/>
    <lineage>
        <taxon>Eukaryota</taxon>
        <taxon>Metazoa</taxon>
        <taxon>Ecdysozoa</taxon>
        <taxon>Arthropoda</taxon>
        <taxon>Chelicerata</taxon>
        <taxon>Arachnida</taxon>
        <taxon>Acari</taxon>
        <taxon>Parasitiformes</taxon>
        <taxon>Ixodida</taxon>
        <taxon>Ixodoidea</taxon>
        <taxon>Ixodidae</taxon>
        <taxon>Ixodinae</taxon>
        <taxon>Ixodes</taxon>
    </lineage>
</organism>
<proteinExistence type="predicted"/>
<dbReference type="EMBL" id="GHJT01001299">
    <property type="protein sequence ID" value="MOY35270.1"/>
    <property type="molecule type" value="Transcribed_RNA"/>
</dbReference>
<sequence>MAGPSAVWALLASSFSSSWLPLHPLSRRSFHRLHRVVAARVDLLPLQPWLHRDSRRRPLAVLSSFSSCVSFSSWQPLELRRRPRHRPPRRRPLEYRLFHPHVFLRGPARRPPCLH</sequence>